<dbReference type="Gene3D" id="1.10.1660.10">
    <property type="match status" value="1"/>
</dbReference>
<proteinExistence type="predicted"/>
<dbReference type="InterPro" id="IPR000551">
    <property type="entry name" value="MerR-type_HTH_dom"/>
</dbReference>
<dbReference type="InterPro" id="IPR047057">
    <property type="entry name" value="MerR_fam"/>
</dbReference>
<dbReference type="eggNOG" id="COG0789">
    <property type="taxonomic scope" value="Bacteria"/>
</dbReference>
<evidence type="ECO:0000256" key="1">
    <source>
        <dbReference type="ARBA" id="ARBA00023125"/>
    </source>
</evidence>
<dbReference type="OrthoDB" id="9808480at2"/>
<keyword evidence="4" id="KW-1185">Reference proteome</keyword>
<dbReference type="AlphaFoldDB" id="A4BPX2"/>
<dbReference type="HOGENOM" id="CLU_060077_2_0_6"/>
<dbReference type="STRING" id="314278.NB231_04440"/>
<dbReference type="CDD" id="cd04785">
    <property type="entry name" value="HTH_CadR-PbrR-like"/>
    <property type="match status" value="1"/>
</dbReference>
<dbReference type="GO" id="GO:0003700">
    <property type="term" value="F:DNA-binding transcription factor activity"/>
    <property type="evidence" value="ECO:0007669"/>
    <property type="project" value="InterPro"/>
</dbReference>
<dbReference type="RefSeq" id="WP_005000077.1">
    <property type="nucleotide sequence ID" value="NZ_CH672427.1"/>
</dbReference>
<dbReference type="Proteomes" id="UP000003374">
    <property type="component" value="Unassembled WGS sequence"/>
</dbReference>
<gene>
    <name evidence="3" type="ORF">NB231_04440</name>
</gene>
<dbReference type="PANTHER" id="PTHR30204">
    <property type="entry name" value="REDOX-CYCLING DRUG-SENSING TRANSCRIPTIONAL ACTIVATOR SOXR"/>
    <property type="match status" value="1"/>
</dbReference>
<dbReference type="PROSITE" id="PS50937">
    <property type="entry name" value="HTH_MERR_2"/>
    <property type="match status" value="1"/>
</dbReference>
<sequence>MLNGLSIGALSRRTGCTVQTIRYYERIGVMPQSRRTGGNQRRYTAQHLDRLHFIRHARELGFSLEQIRELLTLADYPDQSCAEIDRIARTNLAAIESRLRRLELLRHELQRMASACRGGRVADCRVIRVLSKHDQCHTEHIGSPEMFED</sequence>
<dbReference type="PANTHER" id="PTHR30204:SF92">
    <property type="entry name" value="HTH-TYPE TRANSCRIPTIONAL REGULATOR ZNTR"/>
    <property type="match status" value="1"/>
</dbReference>
<keyword evidence="1" id="KW-0238">DNA-binding</keyword>
<evidence type="ECO:0000259" key="2">
    <source>
        <dbReference type="PROSITE" id="PS50937"/>
    </source>
</evidence>
<dbReference type="Pfam" id="PF13411">
    <property type="entry name" value="MerR_1"/>
    <property type="match status" value="1"/>
</dbReference>
<dbReference type="SUPFAM" id="SSF46955">
    <property type="entry name" value="Putative DNA-binding domain"/>
    <property type="match status" value="1"/>
</dbReference>
<evidence type="ECO:0000313" key="4">
    <source>
        <dbReference type="Proteomes" id="UP000003374"/>
    </source>
</evidence>
<dbReference type="EMBL" id="AAOF01000004">
    <property type="protein sequence ID" value="EAR22127.1"/>
    <property type="molecule type" value="Genomic_DNA"/>
</dbReference>
<dbReference type="PRINTS" id="PR00040">
    <property type="entry name" value="HTHMERR"/>
</dbReference>
<feature type="domain" description="HTH merR-type" evidence="2">
    <location>
        <begin position="4"/>
        <end position="73"/>
    </location>
</feature>
<comment type="caution">
    <text evidence="3">The sequence shown here is derived from an EMBL/GenBank/DDBJ whole genome shotgun (WGS) entry which is preliminary data.</text>
</comment>
<name>A4BPX2_9GAMM</name>
<dbReference type="InterPro" id="IPR009061">
    <property type="entry name" value="DNA-bd_dom_put_sf"/>
</dbReference>
<protein>
    <submittedName>
        <fullName evidence="3">Transcriptional regulator, MerR family protein</fullName>
    </submittedName>
</protein>
<accession>A4BPX2</accession>
<dbReference type="SMART" id="SM00422">
    <property type="entry name" value="HTH_MERR"/>
    <property type="match status" value="1"/>
</dbReference>
<organism evidence="3 4">
    <name type="scientific">Nitrococcus mobilis Nb-231</name>
    <dbReference type="NCBI Taxonomy" id="314278"/>
    <lineage>
        <taxon>Bacteria</taxon>
        <taxon>Pseudomonadati</taxon>
        <taxon>Pseudomonadota</taxon>
        <taxon>Gammaproteobacteria</taxon>
        <taxon>Chromatiales</taxon>
        <taxon>Ectothiorhodospiraceae</taxon>
        <taxon>Nitrococcus</taxon>
    </lineage>
</organism>
<reference evidence="3 4" key="1">
    <citation type="submission" date="2006-02" db="EMBL/GenBank/DDBJ databases">
        <authorList>
            <person name="Waterbury J."/>
            <person name="Ferriera S."/>
            <person name="Johnson J."/>
            <person name="Kravitz S."/>
            <person name="Halpern A."/>
            <person name="Remington K."/>
            <person name="Beeson K."/>
            <person name="Tran B."/>
            <person name="Rogers Y.-H."/>
            <person name="Friedman R."/>
            <person name="Venter J.C."/>
        </authorList>
    </citation>
    <scope>NUCLEOTIDE SEQUENCE [LARGE SCALE GENOMIC DNA]</scope>
    <source>
        <strain evidence="3 4">Nb-231</strain>
    </source>
</reference>
<dbReference type="GO" id="GO:0003677">
    <property type="term" value="F:DNA binding"/>
    <property type="evidence" value="ECO:0007669"/>
    <property type="project" value="UniProtKB-KW"/>
</dbReference>
<dbReference type="PROSITE" id="PS00552">
    <property type="entry name" value="HTH_MERR_1"/>
    <property type="match status" value="1"/>
</dbReference>
<evidence type="ECO:0000313" key="3">
    <source>
        <dbReference type="EMBL" id="EAR22127.1"/>
    </source>
</evidence>